<dbReference type="GO" id="GO:0006749">
    <property type="term" value="P:glutathione metabolic process"/>
    <property type="evidence" value="ECO:0007669"/>
    <property type="project" value="TreeGrafter"/>
</dbReference>
<dbReference type="OrthoDB" id="2309723at2759"/>
<dbReference type="PANTHER" id="PTHR43969">
    <property type="entry name" value="GLUTATHIONE S TRANSFERASE D10, ISOFORM A-RELATED"/>
    <property type="match status" value="1"/>
</dbReference>
<proteinExistence type="predicted"/>
<feature type="domain" description="GST N-terminal" evidence="2">
    <location>
        <begin position="246"/>
        <end position="327"/>
    </location>
</feature>
<dbReference type="InterPro" id="IPR004045">
    <property type="entry name" value="Glutathione_S-Trfase_N"/>
</dbReference>
<dbReference type="PANTHER" id="PTHR43969:SF9">
    <property type="entry name" value="GLUTATHIONE S TRANSFERASE D10, ISOFORM A-RELATED"/>
    <property type="match status" value="1"/>
</dbReference>
<evidence type="ECO:0000313" key="4">
    <source>
        <dbReference type="RefSeq" id="XP_016968901.1"/>
    </source>
</evidence>
<dbReference type="FunFam" id="1.20.1050.10:FF:000007">
    <property type="entry name" value="Glutathione S-transferase 1-1"/>
    <property type="match status" value="2"/>
</dbReference>
<organism evidence="4">
    <name type="scientific">Drosophila rhopaloa</name>
    <name type="common">Fruit fly</name>
    <dbReference type="NCBI Taxonomy" id="1041015"/>
    <lineage>
        <taxon>Eukaryota</taxon>
        <taxon>Metazoa</taxon>
        <taxon>Ecdysozoa</taxon>
        <taxon>Arthropoda</taxon>
        <taxon>Hexapoda</taxon>
        <taxon>Insecta</taxon>
        <taxon>Pterygota</taxon>
        <taxon>Neoptera</taxon>
        <taxon>Endopterygota</taxon>
        <taxon>Diptera</taxon>
        <taxon>Brachycera</taxon>
        <taxon>Muscomorpha</taxon>
        <taxon>Ephydroidea</taxon>
        <taxon>Drosophilidae</taxon>
        <taxon>Drosophila</taxon>
        <taxon>Sophophora</taxon>
    </lineage>
</organism>
<dbReference type="GO" id="GO:0004364">
    <property type="term" value="F:glutathione transferase activity"/>
    <property type="evidence" value="ECO:0007669"/>
    <property type="project" value="TreeGrafter"/>
</dbReference>
<comment type="subunit">
    <text evidence="1">Homodimer.</text>
</comment>
<evidence type="ECO:0000256" key="1">
    <source>
        <dbReference type="ARBA" id="ARBA00011738"/>
    </source>
</evidence>
<name>A0A6P4E5W3_DRORH</name>
<dbReference type="InterPro" id="IPR010987">
    <property type="entry name" value="Glutathione-S-Trfase_C-like"/>
</dbReference>
<dbReference type="PROSITE" id="PS50404">
    <property type="entry name" value="GST_NTER"/>
    <property type="match status" value="2"/>
</dbReference>
<dbReference type="Gene3D" id="3.40.30.10">
    <property type="entry name" value="Glutaredoxin"/>
    <property type="match status" value="2"/>
</dbReference>
<dbReference type="InterPro" id="IPR036282">
    <property type="entry name" value="Glutathione-S-Trfase_C_sf"/>
</dbReference>
<dbReference type="Pfam" id="PF02798">
    <property type="entry name" value="GST_N"/>
    <property type="match status" value="2"/>
</dbReference>
<dbReference type="Gene3D" id="1.20.1050.10">
    <property type="match status" value="2"/>
</dbReference>
<dbReference type="FunFam" id="3.40.30.10:FF:000034">
    <property type="entry name" value="glutathione S-transferase 1"/>
    <property type="match status" value="2"/>
</dbReference>
<feature type="domain" description="GST C-terminal" evidence="3">
    <location>
        <begin position="334"/>
        <end position="455"/>
    </location>
</feature>
<dbReference type="AlphaFoldDB" id="A0A6P4E5W3"/>
<dbReference type="PROSITE" id="PS50405">
    <property type="entry name" value="GST_CTER"/>
    <property type="match status" value="2"/>
</dbReference>
<dbReference type="InterPro" id="IPR004046">
    <property type="entry name" value="GST_C"/>
</dbReference>
<dbReference type="InterPro" id="IPR040079">
    <property type="entry name" value="Glutathione_S-Trfase"/>
</dbReference>
<feature type="domain" description="GST C-terminal" evidence="3">
    <location>
        <begin position="86"/>
        <end position="207"/>
    </location>
</feature>
<dbReference type="Pfam" id="PF00043">
    <property type="entry name" value="GST_C"/>
    <property type="match status" value="2"/>
</dbReference>
<dbReference type="CDD" id="cd03177">
    <property type="entry name" value="GST_C_Delta_Epsilon"/>
    <property type="match status" value="2"/>
</dbReference>
<protein>
    <submittedName>
        <fullName evidence="4">Uncharacterized protein LOC108036985</fullName>
    </submittedName>
</protein>
<reference evidence="4" key="1">
    <citation type="submission" date="2025-08" db="UniProtKB">
        <authorList>
            <consortium name="RefSeq"/>
        </authorList>
    </citation>
    <scope>IDENTIFICATION</scope>
</reference>
<dbReference type="SFLD" id="SFLDS00019">
    <property type="entry name" value="Glutathione_Transferase_(cytos"/>
    <property type="match status" value="2"/>
</dbReference>
<accession>A0A6P4E5W3</accession>
<sequence>MDFYYSPRGSGCRTVIMVAKALGLELNKKLVSTLDGDQLKPEFVKLNPQHTIPTLVDNGFSVWESRAIAVYLVEKYGKDDSLFPKDPQKQAEVNQRLYFDMGTLYDSFAKYYYPLFRTGKPGSAEDFKKIETSFEYLNTFLEGQDYVAANQFTVADIAIVSTVSTFEIFDFDISKYPNVARWYANAKKVTPGWDENWSGLLELKAVFEARHGAANCYSAIYTGPSDSVTLVYYLHSSEVHDTLAMTNMDLYNMPGAPASRAIQMTAKALGLELNTKFINTMAGDQLKPEFVKINPQHTIPTLVDNGFVVWESRAIVVYLVEKYGKTDSPLFPKDPKKRALINQRLYFDMGTLYDALSKYIFPIFRTGQVGGQEALDKFNAAFELLNTFLEGQDYLAGSEFSVADIVILATVSTIEMITFDLQKFPNVERWYKNAEKVAPGWAENLESIKQLQSQLAKLAEKK</sequence>
<dbReference type="CDD" id="cd03045">
    <property type="entry name" value="GST_N_Delta_Epsilon"/>
    <property type="match status" value="2"/>
</dbReference>
<gene>
    <name evidence="4" type="primary">LOC108036985</name>
</gene>
<dbReference type="InterPro" id="IPR036249">
    <property type="entry name" value="Thioredoxin-like_sf"/>
</dbReference>
<dbReference type="RefSeq" id="XP_016968901.1">
    <property type="nucleotide sequence ID" value="XM_017113412.1"/>
</dbReference>
<feature type="domain" description="GST N-terminal" evidence="2">
    <location>
        <begin position="1"/>
        <end position="80"/>
    </location>
</feature>
<dbReference type="SUPFAM" id="SSF47616">
    <property type="entry name" value="GST C-terminal domain-like"/>
    <property type="match status" value="2"/>
</dbReference>
<dbReference type="SFLD" id="SFLDG00358">
    <property type="entry name" value="Main_(cytGST)"/>
    <property type="match status" value="2"/>
</dbReference>
<evidence type="ECO:0000259" key="2">
    <source>
        <dbReference type="PROSITE" id="PS50404"/>
    </source>
</evidence>
<dbReference type="SUPFAM" id="SSF52833">
    <property type="entry name" value="Thioredoxin-like"/>
    <property type="match status" value="2"/>
</dbReference>
<evidence type="ECO:0000259" key="3">
    <source>
        <dbReference type="PROSITE" id="PS50405"/>
    </source>
</evidence>